<dbReference type="Pfam" id="PF00058">
    <property type="entry name" value="Ldl_recept_b"/>
    <property type="match status" value="1"/>
</dbReference>
<evidence type="ECO:0000313" key="19">
    <source>
        <dbReference type="Proteomes" id="UP000695000"/>
    </source>
</evidence>
<keyword evidence="6" id="KW-0221">Differentiation</keyword>
<accession>A0ABM1MSL1</accession>
<dbReference type="Proteomes" id="UP000695000">
    <property type="component" value="Unplaced"/>
</dbReference>
<comment type="similarity">
    <text evidence="12">Belongs to the cueball family.</text>
</comment>
<proteinExistence type="inferred from homology"/>
<keyword evidence="2" id="KW-1003">Cell membrane</keyword>
<protein>
    <recommendedName>
        <fullName evidence="13">Protein cueball</fullName>
    </recommendedName>
</protein>
<evidence type="ECO:0000256" key="2">
    <source>
        <dbReference type="ARBA" id="ARBA00022475"/>
    </source>
</evidence>
<dbReference type="PROSITE" id="PS51120">
    <property type="entry name" value="LDLRB"/>
    <property type="match status" value="2"/>
</dbReference>
<evidence type="ECO:0000256" key="9">
    <source>
        <dbReference type="ARBA" id="ARBA00023136"/>
    </source>
</evidence>
<dbReference type="Gene3D" id="2.10.25.10">
    <property type="entry name" value="Laminin"/>
    <property type="match status" value="3"/>
</dbReference>
<evidence type="ECO:0000256" key="8">
    <source>
        <dbReference type="ARBA" id="ARBA00022943"/>
    </source>
</evidence>
<evidence type="ECO:0000256" key="16">
    <source>
        <dbReference type="SAM" id="Phobius"/>
    </source>
</evidence>
<feature type="repeat" description="LDL-receptor class B" evidence="15">
    <location>
        <begin position="157"/>
        <end position="201"/>
    </location>
</feature>
<feature type="disulfide bond" evidence="14">
    <location>
        <begin position="411"/>
        <end position="420"/>
    </location>
</feature>
<evidence type="ECO:0000256" key="1">
    <source>
        <dbReference type="ARBA" id="ARBA00004251"/>
    </source>
</evidence>
<evidence type="ECO:0000256" key="15">
    <source>
        <dbReference type="PROSITE-ProRule" id="PRU00461"/>
    </source>
</evidence>
<keyword evidence="16" id="KW-1133">Transmembrane helix</keyword>
<dbReference type="InterPro" id="IPR000742">
    <property type="entry name" value="EGF"/>
</dbReference>
<evidence type="ECO:0000313" key="20">
    <source>
        <dbReference type="RefSeq" id="XP_017777561.1"/>
    </source>
</evidence>
<feature type="disulfide bond" evidence="14">
    <location>
        <begin position="390"/>
        <end position="400"/>
    </location>
</feature>
<keyword evidence="16" id="KW-0812">Transmembrane</keyword>
<dbReference type="SMART" id="SM00181">
    <property type="entry name" value="EGF"/>
    <property type="match status" value="3"/>
</dbReference>
<sequence>MFFTISLISMFAVSITGSEPYDHPWELAIAIEDRVELLSANGTLMGTALPRFIQLKALTYDLARNQFVVSDEDIDKKNDTIYSFHLTQETDIFPIINQLPDDVQGLAIDPVEDVLYWTDAIHKTINGISLNKKGESSTLLHFAKEVPQDITIDSCKKFLYWTNANDAKPTIEKVSLDGTERKILISDDLFRPTGIAVDQVAERLYWADIGKGIYFRIESSNLEGKDRKVLYKGTHQDPYRIAVADKYVYWTDVVGNAIWRMSKSGDGFEPEKISVFEEKPMGLLTNNLVYYGNNCKELDIAIMENSNKSSVFYEVPKDEEKPVCKDCLNGGQMSEDCTCSCKRGFTGNRCENYVCHNYCVNGNCRLNSMGNPKCHCPSGHSGVRCESNVCDQYCLNGGLCNAFSSKPVCECPPDHQGYRCEFIISNVTTVETLLQQETGMFDFTQMIMIVSIISSVFIVIILTLARYAYNLKKTRPRIKKTIVVNKNVTPLTYRPQPPTEQCEITIENCCNMNVCETPCFEPPQFRGLSSKKDEKKNLLANMENPDDAY</sequence>
<evidence type="ECO:0000256" key="11">
    <source>
        <dbReference type="ARBA" id="ARBA00023180"/>
    </source>
</evidence>
<keyword evidence="4 17" id="KW-0732">Signal</keyword>
<keyword evidence="19" id="KW-1185">Reference proteome</keyword>
<dbReference type="SUPFAM" id="SSF57196">
    <property type="entry name" value="EGF/Laminin"/>
    <property type="match status" value="2"/>
</dbReference>
<keyword evidence="11" id="KW-0325">Glycoprotein</keyword>
<evidence type="ECO:0000259" key="18">
    <source>
        <dbReference type="PROSITE" id="PS50026"/>
    </source>
</evidence>
<name>A0ABM1MSL1_NICVS</name>
<evidence type="ECO:0000256" key="7">
    <source>
        <dbReference type="ARBA" id="ARBA00022871"/>
    </source>
</evidence>
<dbReference type="InterPro" id="IPR050778">
    <property type="entry name" value="Cueball_EGF_LRP_Nidogen"/>
</dbReference>
<reference evidence="20" key="1">
    <citation type="submission" date="2025-08" db="UniProtKB">
        <authorList>
            <consortium name="RefSeq"/>
        </authorList>
    </citation>
    <scope>IDENTIFICATION</scope>
    <source>
        <tissue evidence="20">Whole Larva</tissue>
    </source>
</reference>
<evidence type="ECO:0000256" key="12">
    <source>
        <dbReference type="ARBA" id="ARBA00038070"/>
    </source>
</evidence>
<feature type="transmembrane region" description="Helical" evidence="16">
    <location>
        <begin position="446"/>
        <end position="469"/>
    </location>
</feature>
<evidence type="ECO:0000256" key="17">
    <source>
        <dbReference type="SAM" id="SignalP"/>
    </source>
</evidence>
<keyword evidence="9 16" id="KW-0472">Membrane</keyword>
<evidence type="ECO:0000256" key="5">
    <source>
        <dbReference type="ARBA" id="ARBA00022737"/>
    </source>
</evidence>
<dbReference type="Gene3D" id="2.120.10.30">
    <property type="entry name" value="TolB, C-terminal domain"/>
    <property type="match status" value="1"/>
</dbReference>
<dbReference type="CDD" id="cd00054">
    <property type="entry name" value="EGF_CA"/>
    <property type="match status" value="1"/>
</dbReference>
<dbReference type="RefSeq" id="XP_017777561.1">
    <property type="nucleotide sequence ID" value="XM_017922072.1"/>
</dbReference>
<dbReference type="GeneID" id="108563407"/>
<dbReference type="PANTHER" id="PTHR46513:SF42">
    <property type="entry name" value="PROTEIN CUEBALL"/>
    <property type="match status" value="1"/>
</dbReference>
<dbReference type="PROSITE" id="PS00022">
    <property type="entry name" value="EGF_1"/>
    <property type="match status" value="1"/>
</dbReference>
<feature type="domain" description="EGF-like" evidence="18">
    <location>
        <begin position="386"/>
        <end position="421"/>
    </location>
</feature>
<dbReference type="SMART" id="SM00135">
    <property type="entry name" value="LY"/>
    <property type="match status" value="4"/>
</dbReference>
<dbReference type="SUPFAM" id="SSF63825">
    <property type="entry name" value="YWTD domain"/>
    <property type="match status" value="1"/>
</dbReference>
<dbReference type="PROSITE" id="PS50026">
    <property type="entry name" value="EGF_3"/>
    <property type="match status" value="1"/>
</dbReference>
<evidence type="ECO:0000256" key="14">
    <source>
        <dbReference type="PROSITE-ProRule" id="PRU00076"/>
    </source>
</evidence>
<dbReference type="PANTHER" id="PTHR46513">
    <property type="entry name" value="VITELLOGENIN RECEPTOR-LIKE PROTEIN-RELATED-RELATED"/>
    <property type="match status" value="1"/>
</dbReference>
<keyword evidence="7" id="KW-0744">Spermatogenesis</keyword>
<gene>
    <name evidence="20" type="primary">LOC108563407</name>
</gene>
<feature type="chain" id="PRO_5045468379" description="Protein cueball" evidence="17">
    <location>
        <begin position="19"/>
        <end position="549"/>
    </location>
</feature>
<keyword evidence="5" id="KW-0677">Repeat</keyword>
<comment type="caution">
    <text evidence="14">Lacks conserved residue(s) required for the propagation of feature annotation.</text>
</comment>
<evidence type="ECO:0000256" key="13">
    <source>
        <dbReference type="ARBA" id="ARBA00040020"/>
    </source>
</evidence>
<evidence type="ECO:0000256" key="10">
    <source>
        <dbReference type="ARBA" id="ARBA00023157"/>
    </source>
</evidence>
<evidence type="ECO:0000256" key="6">
    <source>
        <dbReference type="ARBA" id="ARBA00022782"/>
    </source>
</evidence>
<comment type="subcellular location">
    <subcellularLocation>
        <location evidence="1">Cell membrane</location>
        <topology evidence="1">Single-pass type I membrane protein</topology>
    </subcellularLocation>
</comment>
<evidence type="ECO:0000256" key="3">
    <source>
        <dbReference type="ARBA" id="ARBA00022536"/>
    </source>
</evidence>
<dbReference type="InterPro" id="IPR011042">
    <property type="entry name" value="6-blade_b-propeller_TolB-like"/>
</dbReference>
<organism evidence="19 20">
    <name type="scientific">Nicrophorus vespilloides</name>
    <name type="common">Boreal carrion beetle</name>
    <dbReference type="NCBI Taxonomy" id="110193"/>
    <lineage>
        <taxon>Eukaryota</taxon>
        <taxon>Metazoa</taxon>
        <taxon>Ecdysozoa</taxon>
        <taxon>Arthropoda</taxon>
        <taxon>Hexapoda</taxon>
        <taxon>Insecta</taxon>
        <taxon>Pterygota</taxon>
        <taxon>Neoptera</taxon>
        <taxon>Endopterygota</taxon>
        <taxon>Coleoptera</taxon>
        <taxon>Polyphaga</taxon>
        <taxon>Staphyliniformia</taxon>
        <taxon>Silphidae</taxon>
        <taxon>Nicrophorinae</taxon>
        <taxon>Nicrophorus</taxon>
    </lineage>
</organism>
<feature type="repeat" description="LDL-receptor class B" evidence="15">
    <location>
        <begin position="202"/>
        <end position="247"/>
    </location>
</feature>
<dbReference type="InterPro" id="IPR000033">
    <property type="entry name" value="LDLR_classB_rpt"/>
</dbReference>
<feature type="signal peptide" evidence="17">
    <location>
        <begin position="1"/>
        <end position="18"/>
    </location>
</feature>
<keyword evidence="10 14" id="KW-1015">Disulfide bond</keyword>
<keyword evidence="8" id="KW-0896">Oogenesis</keyword>
<keyword evidence="3 14" id="KW-0245">EGF-like domain</keyword>
<evidence type="ECO:0000256" key="4">
    <source>
        <dbReference type="ARBA" id="ARBA00022729"/>
    </source>
</evidence>